<dbReference type="EMBL" id="BCWF01000010">
    <property type="protein sequence ID" value="GAT21391.1"/>
    <property type="molecule type" value="Genomic_DNA"/>
</dbReference>
<proteinExistence type="predicted"/>
<feature type="region of interest" description="Disordered" evidence="1">
    <location>
        <begin position="24"/>
        <end position="57"/>
    </location>
</feature>
<name>A0A146F6X4_ASPKA</name>
<comment type="caution">
    <text evidence="2">The sequence shown here is derived from an EMBL/GenBank/DDBJ whole genome shotgun (WGS) entry which is preliminary data.</text>
</comment>
<protein>
    <submittedName>
        <fullName evidence="2">C6 transcription factor</fullName>
    </submittedName>
</protein>
<dbReference type="AlphaFoldDB" id="A0A146F6X4"/>
<organism evidence="2 3">
    <name type="scientific">Aspergillus kawachii</name>
    <name type="common">White koji mold</name>
    <name type="synonym">Aspergillus awamori var. kawachi</name>
    <dbReference type="NCBI Taxonomy" id="1069201"/>
    <lineage>
        <taxon>Eukaryota</taxon>
        <taxon>Fungi</taxon>
        <taxon>Dikarya</taxon>
        <taxon>Ascomycota</taxon>
        <taxon>Pezizomycotina</taxon>
        <taxon>Eurotiomycetes</taxon>
        <taxon>Eurotiomycetidae</taxon>
        <taxon>Eurotiales</taxon>
        <taxon>Aspergillaceae</taxon>
        <taxon>Aspergillus</taxon>
        <taxon>Aspergillus subgen. Circumdati</taxon>
    </lineage>
</organism>
<evidence type="ECO:0000313" key="2">
    <source>
        <dbReference type="EMBL" id="GAT21391.1"/>
    </source>
</evidence>
<evidence type="ECO:0000313" key="3">
    <source>
        <dbReference type="Proteomes" id="UP000075230"/>
    </source>
</evidence>
<reference evidence="3" key="2">
    <citation type="submission" date="2016-02" db="EMBL/GenBank/DDBJ databases">
        <title>Genome sequencing of Aspergillus luchuensis NBRC 4314.</title>
        <authorList>
            <person name="Yamada O."/>
        </authorList>
    </citation>
    <scope>NUCLEOTIDE SEQUENCE [LARGE SCALE GENOMIC DNA]</scope>
    <source>
        <strain evidence="3">RIB 2604</strain>
    </source>
</reference>
<sequence length="57" mass="6331">MATKKQRICVKSSLRGLLRIKRLDGGIDRNPPSQEELEAPHEYGSLDGKGVLTEPLE</sequence>
<accession>A0A146F6X4</accession>
<dbReference type="Proteomes" id="UP000075230">
    <property type="component" value="Unassembled WGS sequence"/>
</dbReference>
<evidence type="ECO:0000256" key="1">
    <source>
        <dbReference type="SAM" id="MobiDB-lite"/>
    </source>
</evidence>
<gene>
    <name evidence="2" type="ORF">RIB2604_01002800</name>
</gene>
<reference evidence="2 3" key="1">
    <citation type="journal article" date="2016" name="DNA Res.">
        <title>Genome sequence of Aspergillus luchuensis NBRC 4314.</title>
        <authorList>
            <person name="Yamada O."/>
            <person name="Machida M."/>
            <person name="Hosoyama A."/>
            <person name="Goto M."/>
            <person name="Takahashi T."/>
            <person name="Futagami T."/>
            <person name="Yamagata Y."/>
            <person name="Takeuchi M."/>
            <person name="Kobayashi T."/>
            <person name="Koike H."/>
            <person name="Abe K."/>
            <person name="Asai K."/>
            <person name="Arita M."/>
            <person name="Fujita N."/>
            <person name="Fukuda K."/>
            <person name="Higa K."/>
            <person name="Horikawa H."/>
            <person name="Ishikawa T."/>
            <person name="Jinno K."/>
            <person name="Kato Y."/>
            <person name="Kirimura K."/>
            <person name="Mizutani O."/>
            <person name="Nakasone K."/>
            <person name="Sano M."/>
            <person name="Shiraishi Y."/>
            <person name="Tsukahara M."/>
            <person name="Gomi K."/>
        </authorList>
    </citation>
    <scope>NUCLEOTIDE SEQUENCE [LARGE SCALE GENOMIC DNA]</scope>
    <source>
        <strain evidence="2 3">RIB 2604</strain>
    </source>
</reference>